<reference evidence="2" key="1">
    <citation type="submission" date="2022-10" db="EMBL/GenBank/DDBJ databases">
        <title>Chryseobacterium sp. nov., a novel bacterial species.</title>
        <authorList>
            <person name="Cao Y."/>
        </authorList>
    </citation>
    <scope>NUCLEOTIDE SEQUENCE</scope>
    <source>
        <strain evidence="2">KC 927</strain>
    </source>
</reference>
<protein>
    <submittedName>
        <fullName evidence="2">Uncharacterized protein</fullName>
    </submittedName>
</protein>
<dbReference type="Proteomes" id="UP001070176">
    <property type="component" value="Unassembled WGS sequence"/>
</dbReference>
<dbReference type="RefSeq" id="WP_267282306.1">
    <property type="nucleotide sequence ID" value="NZ_JAOVZV010000018.1"/>
</dbReference>
<name>A0ABT3Y769_9FLAO</name>
<gene>
    <name evidence="2" type="ORF">OEA66_15960</name>
</gene>
<keyword evidence="1" id="KW-0812">Transmembrane</keyword>
<keyword evidence="1" id="KW-0472">Membrane</keyword>
<feature type="transmembrane region" description="Helical" evidence="1">
    <location>
        <begin position="57"/>
        <end position="74"/>
    </location>
</feature>
<evidence type="ECO:0000256" key="1">
    <source>
        <dbReference type="SAM" id="Phobius"/>
    </source>
</evidence>
<sequence>MKGRYFKLLIIVLIILIPVFYFGVINTKVSLKYETNNPGDCVSYVTGVNLCKDIEQMKILIITDIVLIVLLMLSRKKIVRD</sequence>
<evidence type="ECO:0000313" key="2">
    <source>
        <dbReference type="EMBL" id="MCX8533841.1"/>
    </source>
</evidence>
<keyword evidence="3" id="KW-1185">Reference proteome</keyword>
<comment type="caution">
    <text evidence="2">The sequence shown here is derived from an EMBL/GenBank/DDBJ whole genome shotgun (WGS) entry which is preliminary data.</text>
</comment>
<organism evidence="2 3">
    <name type="scientific">Chryseobacterium luquanense</name>
    <dbReference type="NCBI Taxonomy" id="2983766"/>
    <lineage>
        <taxon>Bacteria</taxon>
        <taxon>Pseudomonadati</taxon>
        <taxon>Bacteroidota</taxon>
        <taxon>Flavobacteriia</taxon>
        <taxon>Flavobacteriales</taxon>
        <taxon>Weeksellaceae</taxon>
        <taxon>Chryseobacterium group</taxon>
        <taxon>Chryseobacterium</taxon>
    </lineage>
</organism>
<evidence type="ECO:0000313" key="3">
    <source>
        <dbReference type="Proteomes" id="UP001070176"/>
    </source>
</evidence>
<proteinExistence type="predicted"/>
<keyword evidence="1" id="KW-1133">Transmembrane helix</keyword>
<dbReference type="EMBL" id="JAOVZV010000018">
    <property type="protein sequence ID" value="MCX8533841.1"/>
    <property type="molecule type" value="Genomic_DNA"/>
</dbReference>
<accession>A0ABT3Y769</accession>
<feature type="transmembrane region" description="Helical" evidence="1">
    <location>
        <begin position="5"/>
        <end position="24"/>
    </location>
</feature>